<evidence type="ECO:0000259" key="7">
    <source>
        <dbReference type="PROSITE" id="PS51441"/>
    </source>
</evidence>
<dbReference type="GO" id="GO:0030089">
    <property type="term" value="C:phycobilisome"/>
    <property type="evidence" value="ECO:0007669"/>
    <property type="project" value="UniProtKB-UniRule"/>
</dbReference>
<dbReference type="EMBL" id="CP073041">
    <property type="protein sequence ID" value="UXE59005.1"/>
    <property type="molecule type" value="Genomic_DNA"/>
</dbReference>
<keyword evidence="5" id="KW-0472">Membrane</keyword>
<protein>
    <submittedName>
        <fullName evidence="8">DUF1816 domain-containing protein</fullName>
    </submittedName>
</protein>
<keyword evidence="3 6" id="KW-0605">Phycobilisome</keyword>
<proteinExistence type="predicted"/>
<dbReference type="Pfam" id="PF08846">
    <property type="entry name" value="DUF1816"/>
    <property type="match status" value="1"/>
</dbReference>
<dbReference type="Proteomes" id="UP001065613">
    <property type="component" value="Chromosome"/>
</dbReference>
<evidence type="ECO:0000256" key="5">
    <source>
        <dbReference type="ARBA" id="ARBA00023136"/>
    </source>
</evidence>
<dbReference type="GO" id="GO:0031676">
    <property type="term" value="C:plasma membrane-derived thylakoid membrane"/>
    <property type="evidence" value="ECO:0007669"/>
    <property type="project" value="UniProtKB-SubCell"/>
</dbReference>
<keyword evidence="4" id="KW-0793">Thylakoid</keyword>
<dbReference type="KEGG" id="wna:KA717_23980"/>
<dbReference type="AlphaFoldDB" id="A0A977PUU6"/>
<gene>
    <name evidence="8" type="ORF">KA717_23980</name>
</gene>
<dbReference type="InterPro" id="IPR014945">
    <property type="entry name" value="DUF1816"/>
</dbReference>
<evidence type="ECO:0000256" key="3">
    <source>
        <dbReference type="ARBA" id="ARBA00022738"/>
    </source>
</evidence>
<accession>A0A977PUU6</accession>
<evidence type="ECO:0000256" key="1">
    <source>
        <dbReference type="ARBA" id="ARBA00004445"/>
    </source>
</evidence>
<dbReference type="PROSITE" id="PS51441">
    <property type="entry name" value="CPCD_LIKE"/>
    <property type="match status" value="1"/>
</dbReference>
<dbReference type="Pfam" id="PF01383">
    <property type="entry name" value="CpcD"/>
    <property type="match status" value="1"/>
</dbReference>
<keyword evidence="2" id="KW-0042">Antenna complex</keyword>
<evidence type="ECO:0000256" key="6">
    <source>
        <dbReference type="PROSITE-ProRule" id="PRU00771"/>
    </source>
</evidence>
<reference evidence="8" key="1">
    <citation type="submission" date="2021-04" db="EMBL/GenBank/DDBJ databases">
        <title>Genome sequence of Woronichinia naegeliana from Washington state freshwater lake bloom.</title>
        <authorList>
            <person name="Dreher T.W."/>
        </authorList>
    </citation>
    <scope>NUCLEOTIDE SEQUENCE</scope>
    <source>
        <strain evidence="8">WA131</strain>
    </source>
</reference>
<evidence type="ECO:0000313" key="8">
    <source>
        <dbReference type="EMBL" id="UXE59005.1"/>
    </source>
</evidence>
<evidence type="ECO:0000256" key="2">
    <source>
        <dbReference type="ARBA" id="ARBA00022549"/>
    </source>
</evidence>
<sequence>MVINNGADSQLFLLEVTLASQSPGKTLTGLSPRRGQWFLKVPVTRLSQEIRQLTCLGVKILRITPVSLLLATVNLDWWLEVYTDNPRCLYYFGPFNSEAEAQYHQTGYVEDLQQEGADNISVQIKQCHPQTLTQEW</sequence>
<feature type="domain" description="CpcD-like" evidence="7">
    <location>
        <begin position="9"/>
        <end position="66"/>
    </location>
</feature>
<dbReference type="InterPro" id="IPR008213">
    <property type="entry name" value="CpcD-like_dom"/>
</dbReference>
<evidence type="ECO:0000256" key="4">
    <source>
        <dbReference type="ARBA" id="ARBA00023078"/>
    </source>
</evidence>
<organism evidence="8">
    <name type="scientific">Woronichinia naegeliana WA131</name>
    <dbReference type="NCBI Taxonomy" id="2824559"/>
    <lineage>
        <taxon>Bacteria</taxon>
        <taxon>Bacillati</taxon>
        <taxon>Cyanobacteriota</taxon>
        <taxon>Cyanophyceae</taxon>
        <taxon>Synechococcales</taxon>
        <taxon>Coelosphaeriaceae</taxon>
        <taxon>Woronichinia</taxon>
    </lineage>
</organism>
<dbReference type="SMART" id="SM01094">
    <property type="entry name" value="CpcD"/>
    <property type="match status" value="1"/>
</dbReference>
<comment type="subcellular location">
    <subcellularLocation>
        <location evidence="1">Cellular thylakoid membrane</location>
        <topology evidence="1">Peripheral membrane protein</topology>
        <orientation evidence="1">Cytoplasmic side</orientation>
    </subcellularLocation>
</comment>
<name>A0A977PUU6_9CYAN</name>